<sequence>MTSNSAPPSPPSPPSPLLSPILNTQFAFHRTLTDFLTIAIHTILYTRELYPQSTFITARAYNLSVHQNRHPLVCRWINSSIDALDPLLEKNTVKRVVLVIYAPSGEVLERFLFDISRFPVVDDHEKYTEFDGARGIGNVVDVNEQLRHTIRKLDYAGSKMQPLPEDCTYTLAVELRDEAEPPIGHPQPWVPSEPSLQTGETGGSERIGSDLGGVKSMPVRLVESGDFILESWIEEGAAKFKCDGL</sequence>
<dbReference type="AlphaFoldDB" id="A0A9P7YCZ7"/>
<organism evidence="4 5">
    <name type="scientific">Amylocarpus encephaloides</name>
    <dbReference type="NCBI Taxonomy" id="45428"/>
    <lineage>
        <taxon>Eukaryota</taxon>
        <taxon>Fungi</taxon>
        <taxon>Dikarya</taxon>
        <taxon>Ascomycota</taxon>
        <taxon>Pezizomycotina</taxon>
        <taxon>Leotiomycetes</taxon>
        <taxon>Helotiales</taxon>
        <taxon>Helotiales incertae sedis</taxon>
        <taxon>Amylocarpus</taxon>
    </lineage>
</organism>
<evidence type="ECO:0000313" key="5">
    <source>
        <dbReference type="Proteomes" id="UP000824998"/>
    </source>
</evidence>
<evidence type="ECO:0000259" key="3">
    <source>
        <dbReference type="PROSITE" id="PS50815"/>
    </source>
</evidence>
<evidence type="ECO:0000256" key="2">
    <source>
        <dbReference type="SAM" id="MobiDB-lite"/>
    </source>
</evidence>
<feature type="domain" description="HORMA" evidence="3">
    <location>
        <begin position="26"/>
        <end position="233"/>
    </location>
</feature>
<dbReference type="PANTHER" id="PTHR11842:SF10">
    <property type="entry name" value="MITOTIC SPINDLE ASSEMBLY CHECKPOINT PROTEIN MAD2B"/>
    <property type="match status" value="1"/>
</dbReference>
<comment type="caution">
    <text evidence="4">The sequence shown here is derived from an EMBL/GenBank/DDBJ whole genome shotgun (WGS) entry which is preliminary data.</text>
</comment>
<evidence type="ECO:0000313" key="4">
    <source>
        <dbReference type="EMBL" id="KAG9230825.1"/>
    </source>
</evidence>
<keyword evidence="5" id="KW-1185">Reference proteome</keyword>
<dbReference type="EMBL" id="MU251642">
    <property type="protein sequence ID" value="KAG9230825.1"/>
    <property type="molecule type" value="Genomic_DNA"/>
</dbReference>
<name>A0A9P7YCZ7_9HELO</name>
<dbReference type="Pfam" id="PF02301">
    <property type="entry name" value="HORMA"/>
    <property type="match status" value="1"/>
</dbReference>
<dbReference type="InterPro" id="IPR036570">
    <property type="entry name" value="HORMA_dom_sf"/>
</dbReference>
<dbReference type="PANTHER" id="PTHR11842">
    <property type="entry name" value="MITOTIC SPINDLE ASSEMBLY CHECKPOINT PROTEIN MAD2"/>
    <property type="match status" value="1"/>
</dbReference>
<dbReference type="InterPro" id="IPR003511">
    <property type="entry name" value="HORMA_dom"/>
</dbReference>
<dbReference type="SUPFAM" id="SSF56019">
    <property type="entry name" value="The spindle assembly checkpoint protein mad2"/>
    <property type="match status" value="1"/>
</dbReference>
<accession>A0A9P7YCZ7</accession>
<dbReference type="GO" id="GO:0016035">
    <property type="term" value="C:zeta DNA polymerase complex"/>
    <property type="evidence" value="ECO:0007669"/>
    <property type="project" value="TreeGrafter"/>
</dbReference>
<dbReference type="InterPro" id="IPR045091">
    <property type="entry name" value="Mad2-like"/>
</dbReference>
<dbReference type="PROSITE" id="PS50815">
    <property type="entry name" value="HORMA"/>
    <property type="match status" value="1"/>
</dbReference>
<dbReference type="OrthoDB" id="21254at2759"/>
<comment type="similarity">
    <text evidence="1">Belongs to the MAD2 family.</text>
</comment>
<dbReference type="Proteomes" id="UP000824998">
    <property type="component" value="Unassembled WGS sequence"/>
</dbReference>
<evidence type="ECO:0000256" key="1">
    <source>
        <dbReference type="ARBA" id="ARBA00010348"/>
    </source>
</evidence>
<reference evidence="4" key="1">
    <citation type="journal article" date="2021" name="IMA Fungus">
        <title>Genomic characterization of three marine fungi, including Emericellopsis atlantica sp. nov. with signatures of a generalist lifestyle and marine biomass degradation.</title>
        <authorList>
            <person name="Hagestad O.C."/>
            <person name="Hou L."/>
            <person name="Andersen J.H."/>
            <person name="Hansen E.H."/>
            <person name="Altermark B."/>
            <person name="Li C."/>
            <person name="Kuhnert E."/>
            <person name="Cox R.J."/>
            <person name="Crous P.W."/>
            <person name="Spatafora J.W."/>
            <person name="Lail K."/>
            <person name="Amirebrahimi M."/>
            <person name="Lipzen A."/>
            <person name="Pangilinan J."/>
            <person name="Andreopoulos W."/>
            <person name="Hayes R.D."/>
            <person name="Ng V."/>
            <person name="Grigoriev I.V."/>
            <person name="Jackson S.A."/>
            <person name="Sutton T.D.S."/>
            <person name="Dobson A.D.W."/>
            <person name="Rama T."/>
        </authorList>
    </citation>
    <scope>NUCLEOTIDE SEQUENCE</scope>
    <source>
        <strain evidence="4">TRa018bII</strain>
    </source>
</reference>
<proteinExistence type="inferred from homology"/>
<feature type="region of interest" description="Disordered" evidence="2">
    <location>
        <begin position="180"/>
        <end position="210"/>
    </location>
</feature>
<dbReference type="Gene3D" id="3.30.900.10">
    <property type="entry name" value="HORMA domain"/>
    <property type="match status" value="1"/>
</dbReference>
<gene>
    <name evidence="4" type="ORF">BJ875DRAFT_384309</name>
</gene>
<protein>
    <submittedName>
        <fullName evidence="4">HORMA domain-containing protein</fullName>
    </submittedName>
</protein>